<evidence type="ECO:0008006" key="3">
    <source>
        <dbReference type="Google" id="ProtNLM"/>
    </source>
</evidence>
<protein>
    <recommendedName>
        <fullName evidence="3">Cupin type-1 domain-containing protein</fullName>
    </recommendedName>
</protein>
<dbReference type="AlphaFoldDB" id="A0A3D8SM17"/>
<evidence type="ECO:0000313" key="2">
    <source>
        <dbReference type="Proteomes" id="UP000256328"/>
    </source>
</evidence>
<dbReference type="OrthoDB" id="4763033at2759"/>
<sequence length="192" mass="21348">MIPGTTVPPHFHTRFAETFDLISGSMLVYSSTSPDLDTPDASAQQQKIGEEVTVQPRIYHKYVAGDEPTVLRAIVMPGDGDFERLLMILNGMDADGELRKMGDSVVLMGLSDAHLIGPAREMLEKVLPENKDEVEALKKGHIDNRLRFCRLDPRSSPILPYHEQRLRVSSRLLVSFSTGAPSHLDHAQTFKA</sequence>
<dbReference type="Gene3D" id="2.60.120.10">
    <property type="entry name" value="Jelly Rolls"/>
    <property type="match status" value="1"/>
</dbReference>
<comment type="caution">
    <text evidence="1">The sequence shown here is derived from an EMBL/GenBank/DDBJ whole genome shotgun (WGS) entry which is preliminary data.</text>
</comment>
<organism evidence="1 2">
    <name type="scientific">Coleophoma crateriformis</name>
    <dbReference type="NCBI Taxonomy" id="565419"/>
    <lineage>
        <taxon>Eukaryota</taxon>
        <taxon>Fungi</taxon>
        <taxon>Dikarya</taxon>
        <taxon>Ascomycota</taxon>
        <taxon>Pezizomycotina</taxon>
        <taxon>Leotiomycetes</taxon>
        <taxon>Helotiales</taxon>
        <taxon>Dermateaceae</taxon>
        <taxon>Coleophoma</taxon>
    </lineage>
</organism>
<accession>A0A3D8SM17</accession>
<gene>
    <name evidence="1" type="ORF">BP5796_03059</name>
</gene>
<dbReference type="InterPro" id="IPR011051">
    <property type="entry name" value="RmlC_Cupin_sf"/>
</dbReference>
<dbReference type="EMBL" id="PDLN01000004">
    <property type="protein sequence ID" value="RDW87365.1"/>
    <property type="molecule type" value="Genomic_DNA"/>
</dbReference>
<dbReference type="SUPFAM" id="SSF51182">
    <property type="entry name" value="RmlC-like cupins"/>
    <property type="match status" value="1"/>
</dbReference>
<name>A0A3D8SM17_9HELO</name>
<reference evidence="1 2" key="1">
    <citation type="journal article" date="2018" name="IMA Fungus">
        <title>IMA Genome-F 9: Draft genome sequence of Annulohypoxylon stygium, Aspergillus mulundensis, Berkeleyomyces basicola (syn. Thielaviopsis basicola), Ceratocystis smalleyi, two Cercospora beticola strains, Coleophoma cylindrospora, Fusarium fracticaudum, Phialophora cf. hyalina, and Morchella septimelata.</title>
        <authorList>
            <person name="Wingfield B.D."/>
            <person name="Bills G.F."/>
            <person name="Dong Y."/>
            <person name="Huang W."/>
            <person name="Nel W.J."/>
            <person name="Swalarsk-Parry B.S."/>
            <person name="Vaghefi N."/>
            <person name="Wilken P.M."/>
            <person name="An Z."/>
            <person name="de Beer Z.W."/>
            <person name="De Vos L."/>
            <person name="Chen L."/>
            <person name="Duong T.A."/>
            <person name="Gao Y."/>
            <person name="Hammerbacher A."/>
            <person name="Kikkert J.R."/>
            <person name="Li Y."/>
            <person name="Li H."/>
            <person name="Li K."/>
            <person name="Li Q."/>
            <person name="Liu X."/>
            <person name="Ma X."/>
            <person name="Naidoo K."/>
            <person name="Pethybridge S.J."/>
            <person name="Sun J."/>
            <person name="Steenkamp E.T."/>
            <person name="van der Nest M.A."/>
            <person name="van Wyk S."/>
            <person name="Wingfield M.J."/>
            <person name="Xiong C."/>
            <person name="Yue Q."/>
            <person name="Zhang X."/>
        </authorList>
    </citation>
    <scope>NUCLEOTIDE SEQUENCE [LARGE SCALE GENOMIC DNA]</scope>
    <source>
        <strain evidence="1 2">BP5796</strain>
    </source>
</reference>
<proteinExistence type="predicted"/>
<dbReference type="InterPro" id="IPR014710">
    <property type="entry name" value="RmlC-like_jellyroll"/>
</dbReference>
<evidence type="ECO:0000313" key="1">
    <source>
        <dbReference type="EMBL" id="RDW87365.1"/>
    </source>
</evidence>
<dbReference type="Proteomes" id="UP000256328">
    <property type="component" value="Unassembled WGS sequence"/>
</dbReference>
<keyword evidence="2" id="KW-1185">Reference proteome</keyword>